<accession>A0AAD7UKZ3</accession>
<evidence type="ECO:0000313" key="2">
    <source>
        <dbReference type="Proteomes" id="UP001230188"/>
    </source>
</evidence>
<gene>
    <name evidence="1" type="ORF">CTAYLR_006463</name>
</gene>
<dbReference type="AlphaFoldDB" id="A0AAD7UKZ3"/>
<protein>
    <submittedName>
        <fullName evidence="1">Uncharacterized protein</fullName>
    </submittedName>
</protein>
<comment type="caution">
    <text evidence="1">The sequence shown here is derived from an EMBL/GenBank/DDBJ whole genome shotgun (WGS) entry which is preliminary data.</text>
</comment>
<dbReference type="EMBL" id="JAQMWT010000093">
    <property type="protein sequence ID" value="KAJ8610844.1"/>
    <property type="molecule type" value="Genomic_DNA"/>
</dbReference>
<proteinExistence type="predicted"/>
<reference evidence="1" key="1">
    <citation type="submission" date="2023-01" db="EMBL/GenBank/DDBJ databases">
        <title>Metagenome sequencing of chrysophaentin producing Chrysophaeum taylorii.</title>
        <authorList>
            <person name="Davison J."/>
            <person name="Bewley C."/>
        </authorList>
    </citation>
    <scope>NUCLEOTIDE SEQUENCE</scope>
    <source>
        <strain evidence="1">NIES-1699</strain>
    </source>
</reference>
<feature type="non-terminal residue" evidence="1">
    <location>
        <position position="1"/>
    </location>
</feature>
<keyword evidence="2" id="KW-1185">Reference proteome</keyword>
<sequence length="174" mass="19159">MSVASRLAASLASTRIEQRKELDAICMLLGRPTENEDDAAEVLVPNSRGGIRRALEALRVGAARLKQKRAAERVGEEGRTRRALALWSRATRRHGVVRARGDRSAARRWLGALKSAVARGRGAREGARRAKNRALRRAIAALASHAAARRRAKSDDEIAAARYARATKRRALRR</sequence>
<dbReference type="Proteomes" id="UP001230188">
    <property type="component" value="Unassembled WGS sequence"/>
</dbReference>
<organism evidence="1 2">
    <name type="scientific">Chrysophaeum taylorii</name>
    <dbReference type="NCBI Taxonomy" id="2483200"/>
    <lineage>
        <taxon>Eukaryota</taxon>
        <taxon>Sar</taxon>
        <taxon>Stramenopiles</taxon>
        <taxon>Ochrophyta</taxon>
        <taxon>Pelagophyceae</taxon>
        <taxon>Pelagomonadales</taxon>
        <taxon>Pelagomonadaceae</taxon>
        <taxon>Chrysophaeum</taxon>
    </lineage>
</organism>
<name>A0AAD7UKZ3_9STRA</name>
<evidence type="ECO:0000313" key="1">
    <source>
        <dbReference type="EMBL" id="KAJ8610844.1"/>
    </source>
</evidence>